<dbReference type="SUPFAM" id="SSF47413">
    <property type="entry name" value="lambda repressor-like DNA-binding domains"/>
    <property type="match status" value="1"/>
</dbReference>
<accession>Q775B3</accession>
<organism evidence="2 3">
    <name type="scientific">Bordetella phage BPP-1</name>
    <dbReference type="NCBI Taxonomy" id="2885909"/>
    <lineage>
        <taxon>Viruses</taxon>
        <taxon>Duplodnaviria</taxon>
        <taxon>Heunggongvirae</taxon>
        <taxon>Uroviricota</taxon>
        <taxon>Caudoviricetes</taxon>
        <taxon>Rauchvirus</taxon>
        <taxon>Rauchvirus BPP1</taxon>
    </lineage>
</organism>
<name>Q775B3_BPBPP</name>
<reference evidence="2 3" key="1">
    <citation type="journal article" date="2004" name="J. Bacteriol.">
        <title>Genomic and genetic analysis of Bordetella bacteriophages encoding reverse transcriptase-mediated tropism-switching cassettes.</title>
        <authorList>
            <person name="Liu M."/>
            <person name="Gingery M."/>
            <person name="Doulatov S.R."/>
            <person name="Liu Y."/>
            <person name="Hodes A."/>
            <person name="Baker S."/>
            <person name="Davis P."/>
            <person name="Simmonds M."/>
            <person name="Churcher C."/>
            <person name="Mungall K."/>
            <person name="Quail M.A."/>
            <person name="Preston A."/>
            <person name="Harvill E.T."/>
            <person name="Maskell D.J."/>
            <person name="Eiserling F.A."/>
            <person name="Parkhill J."/>
            <person name="Miller J.F."/>
        </authorList>
    </citation>
    <scope>NUCLEOTIDE SEQUENCE</scope>
</reference>
<dbReference type="EMBL" id="AY029185">
    <property type="protein sequence ID" value="AAR97697.1"/>
    <property type="molecule type" value="Genomic_DNA"/>
</dbReference>
<organismHost>
    <name type="scientific">Bordetella bronchiseptica</name>
    <name type="common">Alcaligenes bronchisepticus</name>
    <dbReference type="NCBI Taxonomy" id="518"/>
</organismHost>
<dbReference type="GO" id="GO:0003677">
    <property type="term" value="F:DNA binding"/>
    <property type="evidence" value="ECO:0007669"/>
    <property type="project" value="InterPro"/>
</dbReference>
<dbReference type="PROSITE" id="PS50943">
    <property type="entry name" value="HTH_CROC1"/>
    <property type="match status" value="1"/>
</dbReference>
<sequence length="82" mass="9313">MEKAMPATTPTIPAAYTQRPDELVCALIRAGWSQEQIADATDVSQPTICRIYSGRHKDPRYSVVEKLRHLVLNLDDFQQVTR</sequence>
<keyword evidence="3" id="KW-1185">Reference proteome</keyword>
<dbReference type="Pfam" id="PF13560">
    <property type="entry name" value="HTH_31"/>
    <property type="match status" value="1"/>
</dbReference>
<dbReference type="Proteomes" id="UP000001765">
    <property type="component" value="Segment"/>
</dbReference>
<evidence type="ECO:0000259" key="1">
    <source>
        <dbReference type="PROSITE" id="PS50943"/>
    </source>
</evidence>
<dbReference type="CDD" id="cd00093">
    <property type="entry name" value="HTH_XRE"/>
    <property type="match status" value="1"/>
</dbReference>
<gene>
    <name evidence="2" type="primary">bbp31</name>
</gene>
<dbReference type="RefSeq" id="NP_958700.1">
    <property type="nucleotide sequence ID" value="NC_005357.1"/>
</dbReference>
<dbReference type="InterPro" id="IPR001387">
    <property type="entry name" value="Cro/C1-type_HTH"/>
</dbReference>
<dbReference type="KEGG" id="vg:2717191"/>
<dbReference type="Gene3D" id="1.10.260.40">
    <property type="entry name" value="lambda repressor-like DNA-binding domains"/>
    <property type="match status" value="1"/>
</dbReference>
<dbReference type="GeneID" id="2717191"/>
<proteinExistence type="predicted"/>
<evidence type="ECO:0000313" key="3">
    <source>
        <dbReference type="Proteomes" id="UP000001765"/>
    </source>
</evidence>
<evidence type="ECO:0000313" key="2">
    <source>
        <dbReference type="EMBL" id="AAR97697.1"/>
    </source>
</evidence>
<feature type="domain" description="HTH cro/C1-type" evidence="1">
    <location>
        <begin position="29"/>
        <end position="77"/>
    </location>
</feature>
<dbReference type="InterPro" id="IPR010982">
    <property type="entry name" value="Lambda_DNA-bd_dom_sf"/>
</dbReference>
<protein>
    <submittedName>
        <fullName evidence="2">Bbp31</fullName>
    </submittedName>
</protein>